<dbReference type="AlphaFoldDB" id="A0A0G1LIT2"/>
<keyword evidence="1" id="KW-0812">Transmembrane</keyword>
<keyword evidence="1" id="KW-0472">Membrane</keyword>
<sequence>MKNHHIFSIINFVGLCVVVFAVSLHFVFDSRLIGYVIFGLGLLCLVSLLPFKISYKNIWPDIVFGFFDNGVLAIVAIFGGFIGGTAGAIIGGVVGNAVTDGIAGVFEGLAAEKIKGAQRTVLGSAVGKMTGCLLGAGAVLIVAGFFGF</sequence>
<protein>
    <submittedName>
        <fullName evidence="2">Uncharacterized protein</fullName>
    </submittedName>
</protein>
<feature type="transmembrane region" description="Helical" evidence="1">
    <location>
        <begin position="121"/>
        <end position="146"/>
    </location>
</feature>
<evidence type="ECO:0000256" key="1">
    <source>
        <dbReference type="SAM" id="Phobius"/>
    </source>
</evidence>
<gene>
    <name evidence="2" type="ORF">UW63_C0069G0003</name>
</gene>
<dbReference type="EMBL" id="LCJB01000069">
    <property type="protein sequence ID" value="KKT68752.1"/>
    <property type="molecule type" value="Genomic_DNA"/>
</dbReference>
<comment type="caution">
    <text evidence="2">The sequence shown here is derived from an EMBL/GenBank/DDBJ whole genome shotgun (WGS) entry which is preliminary data.</text>
</comment>
<feature type="transmembrane region" description="Helical" evidence="1">
    <location>
        <begin position="63"/>
        <end position="82"/>
    </location>
</feature>
<dbReference type="Proteomes" id="UP000034154">
    <property type="component" value="Unassembled WGS sequence"/>
</dbReference>
<evidence type="ECO:0000313" key="2">
    <source>
        <dbReference type="EMBL" id="KKT68752.1"/>
    </source>
</evidence>
<name>A0A0G1LIT2_9BACT</name>
<accession>A0A0G1LIT2</accession>
<feature type="transmembrane region" description="Helical" evidence="1">
    <location>
        <begin position="7"/>
        <end position="26"/>
    </location>
</feature>
<evidence type="ECO:0000313" key="3">
    <source>
        <dbReference type="Proteomes" id="UP000034154"/>
    </source>
</evidence>
<proteinExistence type="predicted"/>
<keyword evidence="1" id="KW-1133">Transmembrane helix</keyword>
<feature type="transmembrane region" description="Helical" evidence="1">
    <location>
        <begin position="32"/>
        <end position="51"/>
    </location>
</feature>
<reference evidence="2 3" key="1">
    <citation type="journal article" date="2015" name="Nature">
        <title>rRNA introns, odd ribosomes, and small enigmatic genomes across a large radiation of phyla.</title>
        <authorList>
            <person name="Brown C.T."/>
            <person name="Hug L.A."/>
            <person name="Thomas B.C."/>
            <person name="Sharon I."/>
            <person name="Castelle C.J."/>
            <person name="Singh A."/>
            <person name="Wilkins M.J."/>
            <person name="Williams K.H."/>
            <person name="Banfield J.F."/>
        </authorList>
    </citation>
    <scope>NUCLEOTIDE SEQUENCE [LARGE SCALE GENOMIC DNA]</scope>
</reference>
<feature type="transmembrane region" description="Helical" evidence="1">
    <location>
        <begin position="88"/>
        <end position="109"/>
    </location>
</feature>
<organism evidence="2 3">
    <name type="scientific">Candidatus Uhrbacteria bacterium GW2011_GWF2_44_350</name>
    <dbReference type="NCBI Taxonomy" id="1619000"/>
    <lineage>
        <taxon>Bacteria</taxon>
        <taxon>Candidatus Uhriibacteriota</taxon>
    </lineage>
</organism>